<dbReference type="eggNOG" id="COG0318">
    <property type="taxonomic scope" value="Bacteria"/>
</dbReference>
<feature type="transmembrane region" description="Helical" evidence="1">
    <location>
        <begin position="232"/>
        <end position="254"/>
    </location>
</feature>
<accession>A0A0D2JMJ6</accession>
<dbReference type="SUPFAM" id="SSF56801">
    <property type="entry name" value="Acetyl-CoA synthetase-like"/>
    <property type="match status" value="1"/>
</dbReference>
<keyword evidence="1" id="KW-0812">Transmembrane</keyword>
<evidence type="ECO:0008006" key="6">
    <source>
        <dbReference type="Google" id="ProtNLM"/>
    </source>
</evidence>
<sequence>MAHTSMSISSEIIRYNNLRQSAVWHDRIVTVSQLLSRAAHLYGSATALIYQDESLSFKELYARACGMSEVLRQKGIGKGDIVLMLIENSIDFYIAYYGVVQTGAVIAPLNTFLTPQEVEHIVRDAHAQLIILSDQWSQKLEGSILLSSETVIFSFLNSQAQKTSANNFIPVWQDPDELVVLLYTSGTTGFPKGVMLSSRNIITNVIQGLARMGLPDGLAHKLLGALPLFHSFAQFICVWGALFIGCSVIIVPKIERAYIIKAFKHIPTVVMGVPALFGLFCLLRIQEIEHVRYCVAGGDALPDKINAIFARLFGRKIAVGYGLTEASPLIAAFLEDELVAPGTVGSVCIGMQVKIINSEDGVELNPGQMGELWVKGDNIMMGYYQAPELTAQVLCDGWLRTGDSAYINSQNQLVLVGRLKDLIKHKGIKIYPGEIENIILNHPQVLQVAVIPREDVGTGQVPVAYVKVTKVSPEITEQLHALCRAKLALYKIPRTIICTTQDLPRTSLGKIDKKALIAQDKNMAD</sequence>
<dbReference type="STRING" id="1306947.J120_01185"/>
<feature type="transmembrane region" description="Helical" evidence="1">
    <location>
        <begin position="266"/>
        <end position="285"/>
    </location>
</feature>
<feature type="domain" description="AMP-binding enzyme C-terminal" evidence="3">
    <location>
        <begin position="434"/>
        <end position="510"/>
    </location>
</feature>
<proteinExistence type="predicted"/>
<dbReference type="PANTHER" id="PTHR24096">
    <property type="entry name" value="LONG-CHAIN-FATTY-ACID--COA LIGASE"/>
    <property type="match status" value="1"/>
</dbReference>
<comment type="caution">
    <text evidence="4">The sequence shown here is derived from an EMBL/GenBank/DDBJ whole genome shotgun (WGS) entry which is preliminary data.</text>
</comment>
<evidence type="ECO:0000259" key="2">
    <source>
        <dbReference type="Pfam" id="PF00501"/>
    </source>
</evidence>
<keyword evidence="1" id="KW-0472">Membrane</keyword>
<reference evidence="4 5" key="1">
    <citation type="journal article" date="2013" name="Proc. Natl. Acad. Sci. U.S.A.">
        <title>Candidate phylum TM6 genome recovered from a hospital sink biofilm provides genomic insights into this uncultivated phylum.</title>
        <authorList>
            <person name="McLean J.S."/>
            <person name="Lombardo M.J."/>
            <person name="Badger J.H."/>
            <person name="Edlund A."/>
            <person name="Novotny M."/>
            <person name="Yee-Greenbaum J."/>
            <person name="Vyahhi N."/>
            <person name="Hall A.P."/>
            <person name="Yang Y."/>
            <person name="Dupont C.L."/>
            <person name="Ziegler M.G."/>
            <person name="Chitsaz H."/>
            <person name="Allen A.E."/>
            <person name="Yooseph S."/>
            <person name="Tesler G."/>
            <person name="Pevzner P.A."/>
            <person name="Friedman R.M."/>
            <person name="Nealson K.H."/>
            <person name="Venter J.C."/>
            <person name="Lasken R.S."/>
        </authorList>
    </citation>
    <scope>NUCLEOTIDE SEQUENCE [LARGE SCALE GENOMIC DNA]</scope>
    <source>
        <strain evidence="4 5">TM6SC1</strain>
    </source>
</reference>
<dbReference type="InterPro" id="IPR025110">
    <property type="entry name" value="AMP-bd_C"/>
</dbReference>
<name>A0A0D2JMJ6_9BACT</name>
<dbReference type="Pfam" id="PF13193">
    <property type="entry name" value="AMP-binding_C"/>
    <property type="match status" value="1"/>
</dbReference>
<evidence type="ECO:0000256" key="1">
    <source>
        <dbReference type="SAM" id="Phobius"/>
    </source>
</evidence>
<dbReference type="InterPro" id="IPR042099">
    <property type="entry name" value="ANL_N_sf"/>
</dbReference>
<gene>
    <name evidence="4" type="ORF">J120_01185</name>
</gene>
<dbReference type="Pfam" id="PF00501">
    <property type="entry name" value="AMP-binding"/>
    <property type="match status" value="1"/>
</dbReference>
<dbReference type="InterPro" id="IPR000873">
    <property type="entry name" value="AMP-dep_synth/lig_dom"/>
</dbReference>
<dbReference type="AlphaFoldDB" id="A0A0D2JMJ6"/>
<dbReference type="Gene3D" id="3.30.300.30">
    <property type="match status" value="1"/>
</dbReference>
<dbReference type="InterPro" id="IPR045851">
    <property type="entry name" value="AMP-bd_C_sf"/>
</dbReference>
<feature type="domain" description="AMP-dependent synthetase/ligase" evidence="2">
    <location>
        <begin position="37"/>
        <end position="384"/>
    </location>
</feature>
<keyword evidence="5" id="KW-1185">Reference proteome</keyword>
<organism evidence="4 5">
    <name type="scientific">candidate division TM6 bacterium JCVI TM6SC1</name>
    <dbReference type="NCBI Taxonomy" id="1306947"/>
    <lineage>
        <taxon>Bacteria</taxon>
        <taxon>Candidatus Babelota</taxon>
        <taxon>Vermiphilus</taxon>
    </lineage>
</organism>
<dbReference type="InterPro" id="IPR020845">
    <property type="entry name" value="AMP-binding_CS"/>
</dbReference>
<dbReference type="EMBL" id="ARQD01000001">
    <property type="protein sequence ID" value="KIX85563.1"/>
    <property type="molecule type" value="Genomic_DNA"/>
</dbReference>
<protein>
    <recommendedName>
        <fullName evidence="6">Long-chain fatty acid--CoA ligase</fullName>
    </recommendedName>
</protein>
<dbReference type="Proteomes" id="UP000032214">
    <property type="component" value="Unassembled WGS sequence"/>
</dbReference>
<evidence type="ECO:0000259" key="3">
    <source>
        <dbReference type="Pfam" id="PF13193"/>
    </source>
</evidence>
<dbReference type="Gene3D" id="3.40.50.12780">
    <property type="entry name" value="N-terminal domain of ligase-like"/>
    <property type="match status" value="1"/>
</dbReference>
<evidence type="ECO:0000313" key="5">
    <source>
        <dbReference type="Proteomes" id="UP000032214"/>
    </source>
</evidence>
<dbReference type="PROSITE" id="PS00455">
    <property type="entry name" value="AMP_BINDING"/>
    <property type="match status" value="1"/>
</dbReference>
<evidence type="ECO:0000313" key="4">
    <source>
        <dbReference type="EMBL" id="KIX85563.1"/>
    </source>
</evidence>
<keyword evidence="1" id="KW-1133">Transmembrane helix</keyword>
<dbReference type="GO" id="GO:0016405">
    <property type="term" value="F:CoA-ligase activity"/>
    <property type="evidence" value="ECO:0007669"/>
    <property type="project" value="TreeGrafter"/>
</dbReference>